<evidence type="ECO:0000313" key="7">
    <source>
        <dbReference type="EMBL" id="GAA0923491.1"/>
    </source>
</evidence>
<comment type="similarity">
    <text evidence="1 3 5">Belongs to the GrpE family.</text>
</comment>
<evidence type="ECO:0000313" key="8">
    <source>
        <dbReference type="Proteomes" id="UP001499967"/>
    </source>
</evidence>
<dbReference type="InterPro" id="IPR013805">
    <property type="entry name" value="GrpE_CC"/>
</dbReference>
<comment type="caution">
    <text evidence="7">The sequence shown here is derived from an EMBL/GenBank/DDBJ whole genome shotgun (WGS) entry which is preliminary data.</text>
</comment>
<dbReference type="PROSITE" id="PS01071">
    <property type="entry name" value="GRPE"/>
    <property type="match status" value="1"/>
</dbReference>
<feature type="compositionally biased region" description="Basic and acidic residues" evidence="6">
    <location>
        <begin position="17"/>
        <end position="30"/>
    </location>
</feature>
<keyword evidence="2 3" id="KW-0143">Chaperone</keyword>
<dbReference type="SUPFAM" id="SSF51064">
    <property type="entry name" value="Head domain of nucleotide exchange factor GrpE"/>
    <property type="match status" value="1"/>
</dbReference>
<organism evidence="7 8">
    <name type="scientific">Pseudonocardia zijingensis</name>
    <dbReference type="NCBI Taxonomy" id="153376"/>
    <lineage>
        <taxon>Bacteria</taxon>
        <taxon>Bacillati</taxon>
        <taxon>Actinomycetota</taxon>
        <taxon>Actinomycetes</taxon>
        <taxon>Pseudonocardiales</taxon>
        <taxon>Pseudonocardiaceae</taxon>
        <taxon>Pseudonocardia</taxon>
    </lineage>
</organism>
<dbReference type="InterPro" id="IPR009012">
    <property type="entry name" value="GrpE_head"/>
</dbReference>
<dbReference type="EMBL" id="BAAAHP010000018">
    <property type="protein sequence ID" value="GAA0923491.1"/>
    <property type="molecule type" value="Genomic_DNA"/>
</dbReference>
<dbReference type="PANTHER" id="PTHR21237:SF23">
    <property type="entry name" value="GRPE PROTEIN HOMOLOG, MITOCHONDRIAL"/>
    <property type="match status" value="1"/>
</dbReference>
<dbReference type="Gene3D" id="3.90.20.20">
    <property type="match status" value="1"/>
</dbReference>
<comment type="function">
    <text evidence="3 4">Participates actively in the response to hyperosmotic and heat shock by preventing the aggregation of stress-denatured proteins, in association with DnaK and GrpE. It is the nucleotide exchange factor for DnaK and may function as a thermosensor. Unfolded proteins bind initially to DnaJ; upon interaction with the DnaJ-bound protein, DnaK hydrolyzes its bound ATP, resulting in the formation of a stable complex. GrpE releases ADP from DnaK; ATP binding to DnaK triggers the release of the substrate protein, thus completing the reaction cycle. Several rounds of ATP-dependent interactions between DnaJ, DnaK and GrpE are required for fully efficient folding.</text>
</comment>
<gene>
    <name evidence="3" type="primary">grpE</name>
    <name evidence="7" type="ORF">GCM10009559_07690</name>
</gene>
<feature type="region of interest" description="Disordered" evidence="6">
    <location>
        <begin position="1"/>
        <end position="89"/>
    </location>
</feature>
<dbReference type="Pfam" id="PF01025">
    <property type="entry name" value="GrpE"/>
    <property type="match status" value="1"/>
</dbReference>
<proteinExistence type="inferred from homology"/>
<dbReference type="PANTHER" id="PTHR21237">
    <property type="entry name" value="GRPE PROTEIN"/>
    <property type="match status" value="1"/>
</dbReference>
<dbReference type="PRINTS" id="PR00773">
    <property type="entry name" value="GRPEPROTEIN"/>
</dbReference>
<evidence type="ECO:0000256" key="3">
    <source>
        <dbReference type="HAMAP-Rule" id="MF_01151"/>
    </source>
</evidence>
<dbReference type="CDD" id="cd00446">
    <property type="entry name" value="GrpE"/>
    <property type="match status" value="1"/>
</dbReference>
<dbReference type="RefSeq" id="WP_343938927.1">
    <property type="nucleotide sequence ID" value="NZ_BAAAHP010000018.1"/>
</dbReference>
<name>A0ABP3ZM80_9PSEU</name>
<feature type="compositionally biased region" description="Basic and acidic residues" evidence="6">
    <location>
        <begin position="77"/>
        <end position="89"/>
    </location>
</feature>
<dbReference type="HAMAP" id="MF_01151">
    <property type="entry name" value="GrpE"/>
    <property type="match status" value="1"/>
</dbReference>
<evidence type="ECO:0000256" key="6">
    <source>
        <dbReference type="SAM" id="MobiDB-lite"/>
    </source>
</evidence>
<dbReference type="Proteomes" id="UP001499967">
    <property type="component" value="Unassembled WGS sequence"/>
</dbReference>
<evidence type="ECO:0000256" key="5">
    <source>
        <dbReference type="RuleBase" id="RU004478"/>
    </source>
</evidence>
<keyword evidence="3" id="KW-0963">Cytoplasm</keyword>
<keyword evidence="8" id="KW-1185">Reference proteome</keyword>
<dbReference type="InterPro" id="IPR000740">
    <property type="entry name" value="GrpE"/>
</dbReference>
<accession>A0ABP3ZM80</accession>
<keyword evidence="3 4" id="KW-0346">Stress response</keyword>
<dbReference type="SUPFAM" id="SSF58014">
    <property type="entry name" value="Coiled-coil domain of nucleotide exchange factor GrpE"/>
    <property type="match status" value="1"/>
</dbReference>
<comment type="subcellular location">
    <subcellularLocation>
        <location evidence="3">Cytoplasm</location>
    </subcellularLocation>
</comment>
<sequence>MSEPTADESSGRSGAAEPERHRQMPERTGAEEGDPPPGAAMGDERATAPAGGMSPPEPDGADAAPEPEPAEPTAAELEDRWRRTAADLDNLRKRCAREIRRERMAERELVAAAFLPVLDSMDRALAHAGSDPRSIIEGVRAVREQALAVLAGLGYSREDETGVPFDPARHEVVGVIEADGDKTKPGSVAEVVRPGYGSGERQLRPAAVTVAQAPGG</sequence>
<evidence type="ECO:0000256" key="1">
    <source>
        <dbReference type="ARBA" id="ARBA00009054"/>
    </source>
</evidence>
<dbReference type="Gene3D" id="2.30.22.10">
    <property type="entry name" value="Head domain of nucleotide exchange factor GrpE"/>
    <property type="match status" value="1"/>
</dbReference>
<evidence type="ECO:0000256" key="4">
    <source>
        <dbReference type="RuleBase" id="RU000639"/>
    </source>
</evidence>
<evidence type="ECO:0000256" key="2">
    <source>
        <dbReference type="ARBA" id="ARBA00023186"/>
    </source>
</evidence>
<protein>
    <recommendedName>
        <fullName evidence="3 4">Protein GrpE</fullName>
    </recommendedName>
    <alternativeName>
        <fullName evidence="3">HSP-70 cofactor</fullName>
    </alternativeName>
</protein>
<comment type="subunit">
    <text evidence="3">Homodimer.</text>
</comment>
<reference evidence="8" key="1">
    <citation type="journal article" date="2019" name="Int. J. Syst. Evol. Microbiol.">
        <title>The Global Catalogue of Microorganisms (GCM) 10K type strain sequencing project: providing services to taxonomists for standard genome sequencing and annotation.</title>
        <authorList>
            <consortium name="The Broad Institute Genomics Platform"/>
            <consortium name="The Broad Institute Genome Sequencing Center for Infectious Disease"/>
            <person name="Wu L."/>
            <person name="Ma J."/>
        </authorList>
    </citation>
    <scope>NUCLEOTIDE SEQUENCE [LARGE SCALE GENOMIC DNA]</scope>
    <source>
        <strain evidence="8">JCM 11117</strain>
    </source>
</reference>